<dbReference type="PANTHER" id="PTHR43434:SF1">
    <property type="entry name" value="PHOSPHOGLYCOLATE PHOSPHATASE"/>
    <property type="match status" value="1"/>
</dbReference>
<dbReference type="NCBIfam" id="TIGR01549">
    <property type="entry name" value="HAD-SF-IA-v1"/>
    <property type="match status" value="1"/>
</dbReference>
<protein>
    <recommendedName>
        <fullName evidence="4">phosphoglycolate phosphatase</fullName>
        <ecNumber evidence="4">3.1.3.18</ecNumber>
    </recommendedName>
</protein>
<dbReference type="SFLD" id="SFLDG01129">
    <property type="entry name" value="C1.5:_HAD__Beta-PGM__Phosphata"/>
    <property type="match status" value="1"/>
</dbReference>
<dbReference type="Pfam" id="PF13419">
    <property type="entry name" value="HAD_2"/>
    <property type="match status" value="1"/>
</dbReference>
<gene>
    <name evidence="5" type="ORF">POL67_16410</name>
</gene>
<comment type="similarity">
    <text evidence="3">Belongs to the HAD-like hydrolase superfamily. CbbY/CbbZ/Gph/YieH family.</text>
</comment>
<evidence type="ECO:0000256" key="1">
    <source>
        <dbReference type="ARBA" id="ARBA00000830"/>
    </source>
</evidence>
<dbReference type="NCBIfam" id="TIGR01509">
    <property type="entry name" value="HAD-SF-IA-v3"/>
    <property type="match status" value="1"/>
</dbReference>
<evidence type="ECO:0000256" key="2">
    <source>
        <dbReference type="ARBA" id="ARBA00004818"/>
    </source>
</evidence>
<sequence>MRLRPAGVLFDLDGVLVDTRDAWFALMNAAARDLMCPPIRRDAFDESWGQSIAADARQFYPGHENEVVSLYYERHFEEHVEHLRVEPFAAQLLERLRERGLPSAVVTNTARRLALQILELAGLGPPLLVASDEVARPKPAPDLPLAACAALGLAPREVCLVGDSANDREAARAAGVAFVGFGIAGDHSVSNLDQLAALIGLVSV</sequence>
<dbReference type="InterPro" id="IPR036412">
    <property type="entry name" value="HAD-like_sf"/>
</dbReference>
<name>A0ABT5ENL6_9BACT</name>
<evidence type="ECO:0000313" key="6">
    <source>
        <dbReference type="Proteomes" id="UP001221411"/>
    </source>
</evidence>
<comment type="catalytic activity">
    <reaction evidence="1">
        <text>2-phosphoglycolate + H2O = glycolate + phosphate</text>
        <dbReference type="Rhea" id="RHEA:14369"/>
        <dbReference type="ChEBI" id="CHEBI:15377"/>
        <dbReference type="ChEBI" id="CHEBI:29805"/>
        <dbReference type="ChEBI" id="CHEBI:43474"/>
        <dbReference type="ChEBI" id="CHEBI:58033"/>
        <dbReference type="EC" id="3.1.3.18"/>
    </reaction>
</comment>
<dbReference type="Gene3D" id="1.10.150.240">
    <property type="entry name" value="Putative phosphatase, domain 2"/>
    <property type="match status" value="1"/>
</dbReference>
<dbReference type="Gene3D" id="3.40.50.1000">
    <property type="entry name" value="HAD superfamily/HAD-like"/>
    <property type="match status" value="1"/>
</dbReference>
<dbReference type="SUPFAM" id="SSF56784">
    <property type="entry name" value="HAD-like"/>
    <property type="match status" value="1"/>
</dbReference>
<dbReference type="Proteomes" id="UP001221411">
    <property type="component" value="Unassembled WGS sequence"/>
</dbReference>
<comment type="pathway">
    <text evidence="2">Organic acid metabolism; glycolate biosynthesis; glycolate from 2-phosphoglycolate: step 1/1.</text>
</comment>
<evidence type="ECO:0000256" key="3">
    <source>
        <dbReference type="ARBA" id="ARBA00006171"/>
    </source>
</evidence>
<dbReference type="InterPro" id="IPR023214">
    <property type="entry name" value="HAD_sf"/>
</dbReference>
<keyword evidence="5" id="KW-0378">Hydrolase</keyword>
<dbReference type="GO" id="GO:0016787">
    <property type="term" value="F:hydrolase activity"/>
    <property type="evidence" value="ECO:0007669"/>
    <property type="project" value="UniProtKB-KW"/>
</dbReference>
<dbReference type="PRINTS" id="PR00413">
    <property type="entry name" value="HADHALOGNASE"/>
</dbReference>
<dbReference type="InterPro" id="IPR041492">
    <property type="entry name" value="HAD_2"/>
</dbReference>
<dbReference type="InterPro" id="IPR050155">
    <property type="entry name" value="HAD-like_hydrolase_sf"/>
</dbReference>
<evidence type="ECO:0000313" key="5">
    <source>
        <dbReference type="EMBL" id="MDC0742934.1"/>
    </source>
</evidence>
<dbReference type="EC" id="3.1.3.18" evidence="4"/>
<comment type="caution">
    <text evidence="5">The sequence shown here is derived from an EMBL/GenBank/DDBJ whole genome shotgun (WGS) entry which is preliminary data.</text>
</comment>
<dbReference type="EMBL" id="JAQNDO010000001">
    <property type="protein sequence ID" value="MDC0742934.1"/>
    <property type="molecule type" value="Genomic_DNA"/>
</dbReference>
<dbReference type="InterPro" id="IPR023198">
    <property type="entry name" value="PGP-like_dom2"/>
</dbReference>
<dbReference type="InterPro" id="IPR006439">
    <property type="entry name" value="HAD-SF_hydro_IA"/>
</dbReference>
<keyword evidence="6" id="KW-1185">Reference proteome</keyword>
<dbReference type="SFLD" id="SFLDS00003">
    <property type="entry name" value="Haloacid_Dehalogenase"/>
    <property type="match status" value="1"/>
</dbReference>
<reference evidence="5 6" key="1">
    <citation type="submission" date="2022-11" db="EMBL/GenBank/DDBJ databases">
        <title>Minimal conservation of predation-associated metabolite biosynthetic gene clusters underscores biosynthetic potential of Myxococcota including descriptions for ten novel species: Archangium lansinium sp. nov., Myxococcus landrumus sp. nov., Nannocystis bai.</title>
        <authorList>
            <person name="Ahearne A."/>
            <person name="Stevens C."/>
            <person name="Dowd S."/>
        </authorList>
    </citation>
    <scope>NUCLEOTIDE SEQUENCE [LARGE SCALE GENOMIC DNA]</scope>
    <source>
        <strain evidence="5 6">RJM3</strain>
    </source>
</reference>
<organism evidence="5 6">
    <name type="scientific">Polyangium mundeleinium</name>
    <dbReference type="NCBI Taxonomy" id="2995306"/>
    <lineage>
        <taxon>Bacteria</taxon>
        <taxon>Pseudomonadati</taxon>
        <taxon>Myxococcota</taxon>
        <taxon>Polyangia</taxon>
        <taxon>Polyangiales</taxon>
        <taxon>Polyangiaceae</taxon>
        <taxon>Polyangium</taxon>
    </lineage>
</organism>
<dbReference type="RefSeq" id="WP_271918300.1">
    <property type="nucleotide sequence ID" value="NZ_JAQNDO010000001.1"/>
</dbReference>
<proteinExistence type="inferred from homology"/>
<dbReference type="PANTHER" id="PTHR43434">
    <property type="entry name" value="PHOSPHOGLYCOLATE PHOSPHATASE"/>
    <property type="match status" value="1"/>
</dbReference>
<evidence type="ECO:0000256" key="4">
    <source>
        <dbReference type="ARBA" id="ARBA00013078"/>
    </source>
</evidence>
<accession>A0ABT5ENL6</accession>